<comment type="caution">
    <text evidence="1">The sequence shown here is derived from an EMBL/GenBank/DDBJ whole genome shotgun (WGS) entry which is preliminary data.</text>
</comment>
<dbReference type="RefSeq" id="WP_063340879.1">
    <property type="nucleotide sequence ID" value="NZ_LUKJ01000002.1"/>
</dbReference>
<name>A0A166QTH2_PSEFL</name>
<dbReference type="EMBL" id="LUKJ01000002">
    <property type="protein sequence ID" value="KZN20833.1"/>
    <property type="molecule type" value="Genomic_DNA"/>
</dbReference>
<evidence type="ECO:0000313" key="1">
    <source>
        <dbReference type="EMBL" id="KZN20833.1"/>
    </source>
</evidence>
<proteinExistence type="predicted"/>
<accession>A0A166QTH2</accession>
<gene>
    <name evidence="1" type="ORF">A1D17_04635</name>
</gene>
<reference evidence="2" key="1">
    <citation type="submission" date="2016-03" db="EMBL/GenBank/DDBJ databases">
        <authorList>
            <person name="Ray J."/>
            <person name="Price M."/>
            <person name="Deutschbauer A."/>
        </authorList>
    </citation>
    <scope>NUCLEOTIDE SEQUENCE [LARGE SCALE GENOMIC DNA]</scope>
    <source>
        <strain evidence="2">FW300-N1B4</strain>
    </source>
</reference>
<reference evidence="1 2" key="2">
    <citation type="journal article" date="2018" name="Nature">
        <title>Mutant phenotypes for thousands of bacterial genes of unknown function.</title>
        <authorList>
            <person name="Price M.N."/>
            <person name="Wetmore K.M."/>
            <person name="Waters R.J."/>
            <person name="Callaghan M."/>
            <person name="Ray J."/>
            <person name="Liu H."/>
            <person name="Kuehl J.V."/>
            <person name="Melnyk R.A."/>
            <person name="Lamson J.S."/>
            <person name="Suh Y."/>
            <person name="Carlson H.K."/>
            <person name="Esquivel Z."/>
            <person name="Sadeeshkumar H."/>
            <person name="Chakraborty R."/>
            <person name="Zane G.M."/>
            <person name="Rubin B.E."/>
            <person name="Wall J.D."/>
            <person name="Visel A."/>
            <person name="Bristow J."/>
            <person name="Blow M.J."/>
            <person name="Arkin A.P."/>
            <person name="Deutschbauer A.M."/>
        </authorList>
    </citation>
    <scope>NUCLEOTIDE SEQUENCE [LARGE SCALE GENOMIC DNA]</scope>
    <source>
        <strain evidence="1 2">FW300-N1B4</strain>
    </source>
</reference>
<sequence length="85" mass="9327">MTAEDFLKQHLRRSELPETISVETAIEVIIAARLAAVDQTSDFDEVRIQNLRSALLAIEESTVDTVALLTAKRALMNDDAEVGGE</sequence>
<dbReference type="Proteomes" id="UP000076489">
    <property type="component" value="Unassembled WGS sequence"/>
</dbReference>
<protein>
    <submittedName>
        <fullName evidence="1">Uncharacterized protein</fullName>
    </submittedName>
</protein>
<dbReference type="AlphaFoldDB" id="A0A166QTH2"/>
<organism evidence="1 2">
    <name type="scientific">Pseudomonas fluorescens</name>
    <dbReference type="NCBI Taxonomy" id="294"/>
    <lineage>
        <taxon>Bacteria</taxon>
        <taxon>Pseudomonadati</taxon>
        <taxon>Pseudomonadota</taxon>
        <taxon>Gammaproteobacteria</taxon>
        <taxon>Pseudomonadales</taxon>
        <taxon>Pseudomonadaceae</taxon>
        <taxon>Pseudomonas</taxon>
    </lineage>
</organism>
<evidence type="ECO:0000313" key="2">
    <source>
        <dbReference type="Proteomes" id="UP000076489"/>
    </source>
</evidence>